<dbReference type="eggNOG" id="ENOG502S1BI">
    <property type="taxonomic scope" value="Eukaryota"/>
</dbReference>
<dbReference type="VEuPathDB" id="FungiDB:PYU1_G004507"/>
<dbReference type="EMBL" id="GL376631">
    <property type="status" value="NOT_ANNOTATED_CDS"/>
    <property type="molecule type" value="Genomic_DNA"/>
</dbReference>
<dbReference type="HOGENOM" id="CLU_106947_0_0_1"/>
<accession>K3WHS6</accession>
<sequence length="214" mass="23326">MAHVNPLAAVAQLQDVVHSLAPVLRPQVLPKGASYSLDLMLALCATDAQKQQLRALIQDTKPAAGNDDDAELEAQVVGAFDVEKKVFNVEKVVWMKQQDAVIHEFARFVELQLDDPEGASQVIAHFLHANGHASDNTLAAEQCFNAAFALQTILRAFPTPPVAIDGVPVEVDEDTNVAKMFAPLFGGAKKKEASQFDKKKKNRSKSNNKKRKST</sequence>
<dbReference type="InParanoid" id="K3WHS6"/>
<feature type="compositionally biased region" description="Basic residues" evidence="1">
    <location>
        <begin position="198"/>
        <end position="214"/>
    </location>
</feature>
<dbReference type="OMA" id="FLEVNGH"/>
<protein>
    <submittedName>
        <fullName evidence="2">Uncharacterized protein</fullName>
    </submittedName>
</protein>
<keyword evidence="3" id="KW-1185">Reference proteome</keyword>
<evidence type="ECO:0000256" key="1">
    <source>
        <dbReference type="SAM" id="MobiDB-lite"/>
    </source>
</evidence>
<name>K3WHS6_GLOUD</name>
<dbReference type="EnsemblProtists" id="PYU1_T004518">
    <property type="protein sequence ID" value="PYU1_T004518"/>
    <property type="gene ID" value="PYU1_G004507"/>
</dbReference>
<evidence type="ECO:0000313" key="2">
    <source>
        <dbReference type="EnsemblProtists" id="PYU1_T004518"/>
    </source>
</evidence>
<dbReference type="AlphaFoldDB" id="K3WHS6"/>
<proteinExistence type="predicted"/>
<organism evidence="2 3">
    <name type="scientific">Globisporangium ultimum (strain ATCC 200006 / CBS 805.95 / DAOM BR144)</name>
    <name type="common">Pythium ultimum</name>
    <dbReference type="NCBI Taxonomy" id="431595"/>
    <lineage>
        <taxon>Eukaryota</taxon>
        <taxon>Sar</taxon>
        <taxon>Stramenopiles</taxon>
        <taxon>Oomycota</taxon>
        <taxon>Peronosporomycetes</taxon>
        <taxon>Pythiales</taxon>
        <taxon>Pythiaceae</taxon>
        <taxon>Globisporangium</taxon>
    </lineage>
</organism>
<reference evidence="3" key="1">
    <citation type="journal article" date="2010" name="Genome Biol.">
        <title>Genome sequence of the necrotrophic plant pathogen Pythium ultimum reveals original pathogenicity mechanisms and effector repertoire.</title>
        <authorList>
            <person name="Levesque C.A."/>
            <person name="Brouwer H."/>
            <person name="Cano L."/>
            <person name="Hamilton J.P."/>
            <person name="Holt C."/>
            <person name="Huitema E."/>
            <person name="Raffaele S."/>
            <person name="Robideau G.P."/>
            <person name="Thines M."/>
            <person name="Win J."/>
            <person name="Zerillo M.M."/>
            <person name="Beakes G.W."/>
            <person name="Boore J.L."/>
            <person name="Busam D."/>
            <person name="Dumas B."/>
            <person name="Ferriera S."/>
            <person name="Fuerstenberg S.I."/>
            <person name="Gachon C.M."/>
            <person name="Gaulin E."/>
            <person name="Govers F."/>
            <person name="Grenville-Briggs L."/>
            <person name="Horner N."/>
            <person name="Hostetler J."/>
            <person name="Jiang R.H."/>
            <person name="Johnson J."/>
            <person name="Krajaejun T."/>
            <person name="Lin H."/>
            <person name="Meijer H.J."/>
            <person name="Moore B."/>
            <person name="Morris P."/>
            <person name="Phuntmart V."/>
            <person name="Puiu D."/>
            <person name="Shetty J."/>
            <person name="Stajich J.E."/>
            <person name="Tripathy S."/>
            <person name="Wawra S."/>
            <person name="van West P."/>
            <person name="Whitty B.R."/>
            <person name="Coutinho P.M."/>
            <person name="Henrissat B."/>
            <person name="Martin F."/>
            <person name="Thomas P.D."/>
            <person name="Tyler B.M."/>
            <person name="De Vries R.P."/>
            <person name="Kamoun S."/>
            <person name="Yandell M."/>
            <person name="Tisserat N."/>
            <person name="Buell C.R."/>
        </authorList>
    </citation>
    <scope>NUCLEOTIDE SEQUENCE</scope>
    <source>
        <strain evidence="3">DAOM:BR144</strain>
    </source>
</reference>
<reference evidence="2" key="3">
    <citation type="submission" date="2015-02" db="UniProtKB">
        <authorList>
            <consortium name="EnsemblProtists"/>
        </authorList>
    </citation>
    <scope>IDENTIFICATION</scope>
    <source>
        <strain evidence="2">DAOM BR144</strain>
    </source>
</reference>
<evidence type="ECO:0000313" key="3">
    <source>
        <dbReference type="Proteomes" id="UP000019132"/>
    </source>
</evidence>
<feature type="region of interest" description="Disordered" evidence="1">
    <location>
        <begin position="189"/>
        <end position="214"/>
    </location>
</feature>
<dbReference type="Proteomes" id="UP000019132">
    <property type="component" value="Unassembled WGS sequence"/>
</dbReference>
<reference evidence="3" key="2">
    <citation type="submission" date="2010-04" db="EMBL/GenBank/DDBJ databases">
        <authorList>
            <person name="Buell R."/>
            <person name="Hamilton J."/>
            <person name="Hostetler J."/>
        </authorList>
    </citation>
    <scope>NUCLEOTIDE SEQUENCE [LARGE SCALE GENOMIC DNA]</scope>
    <source>
        <strain evidence="3">DAOM:BR144</strain>
    </source>
</reference>